<keyword evidence="5" id="KW-0600">Photoreceptor protein</keyword>
<feature type="domain" description="PAC" evidence="18">
    <location>
        <begin position="130"/>
        <end position="184"/>
    </location>
</feature>
<dbReference type="GO" id="GO:0004674">
    <property type="term" value="F:protein serine/threonine kinase activity"/>
    <property type="evidence" value="ECO:0007669"/>
    <property type="project" value="UniProtKB-KW"/>
</dbReference>
<evidence type="ECO:0000313" key="19">
    <source>
        <dbReference type="EMBL" id="AML77647.1"/>
    </source>
</evidence>
<comment type="cofactor">
    <cofactor evidence="1">
        <name>FMN</name>
        <dbReference type="ChEBI" id="CHEBI:58210"/>
    </cofactor>
</comment>
<evidence type="ECO:0000256" key="10">
    <source>
        <dbReference type="ARBA" id="ARBA00022840"/>
    </source>
</evidence>
<evidence type="ECO:0000256" key="7">
    <source>
        <dbReference type="ARBA" id="ARBA00022679"/>
    </source>
</evidence>
<keyword evidence="10 14" id="KW-0067">ATP-binding</keyword>
<dbReference type="FunFam" id="3.30.450.20:FF:000002">
    <property type="entry name" value="LOV domain-containing protein"/>
    <property type="match status" value="1"/>
</dbReference>
<evidence type="ECO:0000256" key="12">
    <source>
        <dbReference type="ARBA" id="ARBA00047899"/>
    </source>
</evidence>
<dbReference type="CDD" id="cd00130">
    <property type="entry name" value="PAS"/>
    <property type="match status" value="2"/>
</dbReference>
<keyword evidence="5" id="KW-0157">Chromophore</keyword>
<sequence>MASSSEDVAQALVGGTTHVGISGGGSVPTARRYSMGVDPDARNSRSSGSGAKVLSAKTELKDALTAFQQTFIMSDATKPDHPIMFASEGFYQMTGYTPHETIGKNCRFLQGKDTDRAEVAKLKQAILAGESWCGRLLNYKKDGTPFWNLLTVSPVKDDNGKVVKFIGMQVEVTKYTEGKADKDTRPNALPISLIKYDARQKEEAESSVLEIVDEVGKKPHPLLQSLGGGAAPQGAGGGMEKLLQLPKTEEEQESKQQEKPSKERRKSGLRSFLMKKDARTSTEITQKAAAPAVEAVEEEDVDPDRKNRRGMDLATTLERIQKNFVITDPRLPDNPIIFASDDFLELTEYSREEILGRNCRFLQGPDTDPKTVQKIREAIHKEEDITVQLLNYTKSGKPFWNLFHLQAVQDNKGVLQYFIGVQLDASQYVDPSIHGLADTFAKEGEKIVVETAKNIDGAVRELADPGTASADLWAVHSVEVVALPHKRQDEAWDAIQKVTKREGKLGLKHFRPIKPLGAGDTGSVHLVELRDTNRLFAMKAMDKEVMVNRNKVHRACTEREILGRIDHPFLPTLFASFQTATHVCLITEFCSGGELYGALEKQKGKRFPEEVARFFAAEILVALEYLHCQGVVYRDLKPENILITESGHAMLTDFDLSFLTESTPRLVIPPPPPPPPAGTVEEPKKKVKKSKKGLSRKGGRKGSRELEEVIVEAPRPYVVAEPVSTSNSFVGTEEYIAPEIISGTGHSSPVDWWAFGIFIYEMLYGKTPFRGRNRQRTFTNVLTKELTFPENPPVSQEAKQLIRALLERDTTKRLGGVKGASEIKDHAFFKSHSSLKPIDWALIRNMKAPPLEIPVKAISAEVDSARPSMADEDFDESRPSTSLSLDYGY</sequence>
<feature type="binding site" evidence="14">
    <location>
        <position position="539"/>
    </location>
    <ligand>
        <name>ATP</name>
        <dbReference type="ChEBI" id="CHEBI:30616"/>
    </ligand>
</feature>
<dbReference type="InterPro" id="IPR008271">
    <property type="entry name" value="Ser/Thr_kinase_AS"/>
</dbReference>
<evidence type="ECO:0000259" key="16">
    <source>
        <dbReference type="PROSITE" id="PS50011"/>
    </source>
</evidence>
<proteinExistence type="evidence at transcript level"/>
<feature type="domain" description="PAC" evidence="18">
    <location>
        <begin position="383"/>
        <end position="437"/>
    </location>
</feature>
<dbReference type="Pfam" id="PF13426">
    <property type="entry name" value="PAS_9"/>
    <property type="match status" value="2"/>
</dbReference>
<evidence type="ECO:0000313" key="20">
    <source>
        <dbReference type="EMBL" id="ANC96843.1"/>
    </source>
</evidence>
<comment type="similarity">
    <text evidence="2">Belongs to the protein kinase superfamily. AGC Ser/Thr protein kinase family.</text>
</comment>
<feature type="region of interest" description="Disordered" evidence="15">
    <location>
        <begin position="20"/>
        <end position="52"/>
    </location>
</feature>
<evidence type="ECO:0000256" key="3">
    <source>
        <dbReference type="ARBA" id="ARBA00012513"/>
    </source>
</evidence>
<dbReference type="Gene3D" id="3.30.200.20">
    <property type="entry name" value="Phosphorylase Kinase, domain 1"/>
    <property type="match status" value="1"/>
</dbReference>
<dbReference type="InterPro" id="IPR000719">
    <property type="entry name" value="Prot_kinase_dom"/>
</dbReference>
<comment type="catalytic activity">
    <reaction evidence="13">
        <text>L-seryl-[protein] + ATP = O-phospho-L-seryl-[protein] + ADP + H(+)</text>
        <dbReference type="Rhea" id="RHEA:17989"/>
        <dbReference type="Rhea" id="RHEA-COMP:9863"/>
        <dbReference type="Rhea" id="RHEA-COMP:11604"/>
        <dbReference type="ChEBI" id="CHEBI:15378"/>
        <dbReference type="ChEBI" id="CHEBI:29999"/>
        <dbReference type="ChEBI" id="CHEBI:30616"/>
        <dbReference type="ChEBI" id="CHEBI:83421"/>
        <dbReference type="ChEBI" id="CHEBI:456216"/>
        <dbReference type="EC" id="2.7.11.1"/>
    </reaction>
</comment>
<dbReference type="PANTHER" id="PTHR45637">
    <property type="entry name" value="FLIPPASE KINASE 1-RELATED"/>
    <property type="match status" value="1"/>
</dbReference>
<dbReference type="PROSITE" id="PS50112">
    <property type="entry name" value="PAS"/>
    <property type="match status" value="2"/>
</dbReference>
<evidence type="ECO:0000256" key="1">
    <source>
        <dbReference type="ARBA" id="ARBA00001917"/>
    </source>
</evidence>
<feature type="compositionally biased region" description="Polar residues" evidence="15">
    <location>
        <begin position="879"/>
        <end position="889"/>
    </location>
</feature>
<feature type="region of interest" description="Disordered" evidence="15">
    <location>
        <begin position="665"/>
        <end position="705"/>
    </location>
</feature>
<keyword evidence="4" id="KW-0723">Serine/threonine-protein kinase</keyword>
<reference evidence="20" key="2">
    <citation type="submission" date="2015-07" db="EMBL/GenBank/DDBJ databases">
        <authorList>
            <person name="Cajimat M.N.B."/>
            <person name="Milazzo M.L."/>
            <person name="Fulhorst C.F."/>
        </authorList>
    </citation>
    <scope>NUCLEOTIDE SEQUENCE</scope>
</reference>
<dbReference type="GO" id="GO:0009882">
    <property type="term" value="F:blue light photoreceptor activity"/>
    <property type="evidence" value="ECO:0007669"/>
    <property type="project" value="UniProtKB-ARBA"/>
</dbReference>
<dbReference type="InterPro" id="IPR001610">
    <property type="entry name" value="PAC"/>
</dbReference>
<dbReference type="Gene3D" id="3.30.450.20">
    <property type="entry name" value="PAS domain"/>
    <property type="match status" value="2"/>
</dbReference>
<feature type="compositionally biased region" description="Basic and acidic residues" evidence="15">
    <location>
        <begin position="247"/>
        <end position="261"/>
    </location>
</feature>
<dbReference type="InterPro" id="IPR000700">
    <property type="entry name" value="PAS-assoc_C"/>
</dbReference>
<dbReference type="PROSITE" id="PS50011">
    <property type="entry name" value="PROTEIN_KINASE_DOM"/>
    <property type="match status" value="1"/>
</dbReference>
<feature type="domain" description="PAS" evidence="17">
    <location>
        <begin position="309"/>
        <end position="382"/>
    </location>
</feature>
<dbReference type="PROSITE" id="PS00108">
    <property type="entry name" value="PROTEIN_KINASE_ST"/>
    <property type="match status" value="1"/>
</dbReference>
<feature type="region of interest" description="Disordered" evidence="15">
    <location>
        <begin position="220"/>
        <end position="239"/>
    </location>
</feature>
<keyword evidence="9" id="KW-0418">Kinase</keyword>
<name>A0A126WYV4_9VIRI</name>
<protein>
    <recommendedName>
        <fullName evidence="3">non-specific serine/threonine protein kinase</fullName>
        <ecNumber evidence="3">2.7.11.1</ecNumber>
    </recommendedName>
</protein>
<feature type="compositionally biased region" description="Basic residues" evidence="15">
    <location>
        <begin position="685"/>
        <end position="701"/>
    </location>
</feature>
<evidence type="ECO:0000256" key="14">
    <source>
        <dbReference type="PROSITE-ProRule" id="PRU10141"/>
    </source>
</evidence>
<dbReference type="SMART" id="SM00220">
    <property type="entry name" value="S_TKc"/>
    <property type="match status" value="1"/>
</dbReference>
<evidence type="ECO:0000256" key="6">
    <source>
        <dbReference type="ARBA" id="ARBA00022606"/>
    </source>
</evidence>
<feature type="domain" description="PAS" evidence="17">
    <location>
        <begin position="56"/>
        <end position="129"/>
    </location>
</feature>
<comment type="catalytic activity">
    <reaction evidence="12">
        <text>L-threonyl-[protein] + ATP = O-phospho-L-threonyl-[protein] + ADP + H(+)</text>
        <dbReference type="Rhea" id="RHEA:46608"/>
        <dbReference type="Rhea" id="RHEA-COMP:11060"/>
        <dbReference type="Rhea" id="RHEA-COMP:11605"/>
        <dbReference type="ChEBI" id="CHEBI:15378"/>
        <dbReference type="ChEBI" id="CHEBI:30013"/>
        <dbReference type="ChEBI" id="CHEBI:30616"/>
        <dbReference type="ChEBI" id="CHEBI:61977"/>
        <dbReference type="ChEBI" id="CHEBI:456216"/>
        <dbReference type="EC" id="2.7.11.1"/>
    </reaction>
</comment>
<dbReference type="Pfam" id="PF00069">
    <property type="entry name" value="Pkinase"/>
    <property type="match status" value="2"/>
</dbReference>
<feature type="domain" description="Protein kinase" evidence="16">
    <location>
        <begin position="510"/>
        <end position="829"/>
    </location>
</feature>
<dbReference type="SMART" id="SM00091">
    <property type="entry name" value="PAS"/>
    <property type="match status" value="2"/>
</dbReference>
<evidence type="ECO:0000256" key="4">
    <source>
        <dbReference type="ARBA" id="ARBA00022527"/>
    </source>
</evidence>
<feature type="region of interest" description="Disordered" evidence="15">
    <location>
        <begin position="246"/>
        <end position="308"/>
    </location>
</feature>
<dbReference type="EMBL" id="KT321718">
    <property type="protein sequence ID" value="ANC96843.1"/>
    <property type="molecule type" value="mRNA"/>
</dbReference>
<dbReference type="AlphaFoldDB" id="A0A126WYV4"/>
<evidence type="ECO:0000256" key="5">
    <source>
        <dbReference type="ARBA" id="ARBA00022543"/>
    </source>
</evidence>
<accession>A0A126WYV4</accession>
<feature type="compositionally biased region" description="Pro residues" evidence="15">
    <location>
        <begin position="667"/>
        <end position="677"/>
    </location>
</feature>
<dbReference type="InterPro" id="IPR000014">
    <property type="entry name" value="PAS"/>
</dbReference>
<feature type="region of interest" description="Disordered" evidence="15">
    <location>
        <begin position="863"/>
        <end position="889"/>
    </location>
</feature>
<evidence type="ECO:0000256" key="13">
    <source>
        <dbReference type="ARBA" id="ARBA00048679"/>
    </source>
</evidence>
<dbReference type="InterPro" id="IPR035965">
    <property type="entry name" value="PAS-like_dom_sf"/>
</dbReference>
<evidence type="ECO:0000259" key="18">
    <source>
        <dbReference type="PROSITE" id="PS50113"/>
    </source>
</evidence>
<keyword evidence="8 14" id="KW-0547">Nucleotide-binding</keyword>
<dbReference type="FunFam" id="1.10.510.10:FF:000294">
    <property type="entry name" value="Serine/threonine-protein kinase OXI1"/>
    <property type="match status" value="1"/>
</dbReference>
<evidence type="ECO:0000256" key="11">
    <source>
        <dbReference type="ARBA" id="ARBA00023170"/>
    </source>
</evidence>
<evidence type="ECO:0000259" key="17">
    <source>
        <dbReference type="PROSITE" id="PS50112"/>
    </source>
</evidence>
<dbReference type="SUPFAM" id="SSF55785">
    <property type="entry name" value="PYP-like sensor domain (PAS domain)"/>
    <property type="match status" value="2"/>
</dbReference>
<dbReference type="EMBL" id="KU699751">
    <property type="protein sequence ID" value="AML77647.1"/>
    <property type="molecule type" value="mRNA"/>
</dbReference>
<dbReference type="GO" id="GO:0005524">
    <property type="term" value="F:ATP binding"/>
    <property type="evidence" value="ECO:0007669"/>
    <property type="project" value="UniProtKB-UniRule"/>
</dbReference>
<dbReference type="PROSITE" id="PS00107">
    <property type="entry name" value="PROTEIN_KINASE_ATP"/>
    <property type="match status" value="1"/>
</dbReference>
<dbReference type="CDD" id="cd05574">
    <property type="entry name" value="STKc_phototropin_like"/>
    <property type="match status" value="1"/>
</dbReference>
<dbReference type="InterPro" id="IPR011009">
    <property type="entry name" value="Kinase-like_dom_sf"/>
</dbReference>
<reference evidence="20" key="1">
    <citation type="journal article" date="2015" name="Front. Plant Sci.">
        <title>The origin and evolution of phototropins.</title>
        <authorList>
            <person name="Li F.W."/>
            <person name="Rothfels C.J."/>
            <person name="Melkonian M."/>
            <person name="Villarreal J.C."/>
            <person name="Stevenson D.W."/>
            <person name="Graham S.W."/>
            <person name="Wong G.K."/>
            <person name="Mathews S."/>
            <person name="Pryer K.M."/>
        </authorList>
    </citation>
    <scope>NUCLEOTIDE SEQUENCE</scope>
</reference>
<dbReference type="SUPFAM" id="SSF56112">
    <property type="entry name" value="Protein kinase-like (PK-like)"/>
    <property type="match status" value="1"/>
</dbReference>
<dbReference type="EC" id="2.7.11.1" evidence="3"/>
<dbReference type="FunFam" id="3.30.200.20:FF:000133">
    <property type="entry name" value="LOV domain-containing protein"/>
    <property type="match status" value="1"/>
</dbReference>
<feature type="compositionally biased region" description="Gly residues" evidence="15">
    <location>
        <begin position="226"/>
        <end position="239"/>
    </location>
</feature>
<reference evidence="19" key="3">
    <citation type="journal article" date="2016" name="Proc. Natl. Acad. Sci. U.S.A.">
        <title>Functional and topological diversity of LOV domain photoreceptors.</title>
        <authorList>
            <person name="Glantz S.T."/>
            <person name="Carpenter E.J."/>
            <person name="Melkonian M."/>
            <person name="Gardner K.H."/>
            <person name="Boyden E.S."/>
            <person name="Wong G.K."/>
            <person name="Chow B.Y."/>
        </authorList>
    </citation>
    <scope>NUCLEOTIDE SEQUENCE</scope>
    <source>
        <strain evidence="19">KEYW_2028069</strain>
    </source>
</reference>
<dbReference type="SMART" id="SM00086">
    <property type="entry name" value="PAC"/>
    <property type="match status" value="2"/>
</dbReference>
<evidence type="ECO:0000256" key="2">
    <source>
        <dbReference type="ARBA" id="ARBA00009903"/>
    </source>
</evidence>
<gene>
    <name evidence="20" type="primary">PHOT</name>
</gene>
<evidence type="ECO:0000256" key="15">
    <source>
        <dbReference type="SAM" id="MobiDB-lite"/>
    </source>
</evidence>
<dbReference type="NCBIfam" id="TIGR00229">
    <property type="entry name" value="sensory_box"/>
    <property type="match status" value="2"/>
</dbReference>
<dbReference type="PROSITE" id="PS50113">
    <property type="entry name" value="PAC"/>
    <property type="match status" value="2"/>
</dbReference>
<evidence type="ECO:0000256" key="9">
    <source>
        <dbReference type="ARBA" id="ARBA00022777"/>
    </source>
</evidence>
<keyword evidence="7" id="KW-0808">Transferase</keyword>
<dbReference type="FunFam" id="3.30.450.20:FF:000036">
    <property type="entry name" value="Putative LOV domain-containing protein"/>
    <property type="match status" value="1"/>
</dbReference>
<dbReference type="Gene3D" id="1.10.510.10">
    <property type="entry name" value="Transferase(Phosphotransferase) domain 1"/>
    <property type="match status" value="2"/>
</dbReference>
<keyword evidence="6" id="KW-0716">Sensory transduction</keyword>
<keyword evidence="11" id="KW-0675">Receptor</keyword>
<organism evidence="19">
    <name type="scientific">Gonatozygon kinahanii</name>
    <dbReference type="NCBI Taxonomy" id="227148"/>
    <lineage>
        <taxon>Eukaryota</taxon>
        <taxon>Viridiplantae</taxon>
        <taxon>Streptophyta</taxon>
        <taxon>Zygnematophyceae</taxon>
        <taxon>Zygnematophycidae</taxon>
        <taxon>Desmidiales</taxon>
        <taxon>Gonatozygaceae</taxon>
        <taxon>Gonatozygon</taxon>
    </lineage>
</organism>
<evidence type="ECO:0000256" key="8">
    <source>
        <dbReference type="ARBA" id="ARBA00022741"/>
    </source>
</evidence>
<dbReference type="InterPro" id="IPR017441">
    <property type="entry name" value="Protein_kinase_ATP_BS"/>
</dbReference>